<keyword evidence="3" id="KW-0378">Hydrolase</keyword>
<proteinExistence type="predicted"/>
<dbReference type="InterPro" id="IPR012338">
    <property type="entry name" value="Beta-lactam/transpept-like"/>
</dbReference>
<evidence type="ECO:0000313" key="3">
    <source>
        <dbReference type="EMBL" id="MDA1358648.1"/>
    </source>
</evidence>
<dbReference type="AlphaFoldDB" id="A0A9X3SRN2"/>
<dbReference type="Proteomes" id="UP001146067">
    <property type="component" value="Unassembled WGS sequence"/>
</dbReference>
<dbReference type="PANTHER" id="PTHR46825:SF7">
    <property type="entry name" value="D-ALANYL-D-ALANINE CARBOXYPEPTIDASE"/>
    <property type="match status" value="1"/>
</dbReference>
<dbReference type="Gene3D" id="3.40.710.10">
    <property type="entry name" value="DD-peptidase/beta-lactamase superfamily"/>
    <property type="match status" value="1"/>
</dbReference>
<feature type="domain" description="Beta-lactamase-related" evidence="2">
    <location>
        <begin position="54"/>
        <end position="365"/>
    </location>
</feature>
<evidence type="ECO:0000256" key="1">
    <source>
        <dbReference type="SAM" id="SignalP"/>
    </source>
</evidence>
<dbReference type="RefSeq" id="WP_270108454.1">
    <property type="nucleotide sequence ID" value="NZ_JAPZVP010000002.1"/>
</dbReference>
<dbReference type="InterPro" id="IPR050491">
    <property type="entry name" value="AmpC-like"/>
</dbReference>
<keyword evidence="1" id="KW-0732">Signal</keyword>
<feature type="signal peptide" evidence="1">
    <location>
        <begin position="1"/>
        <end position="21"/>
    </location>
</feature>
<evidence type="ECO:0000259" key="2">
    <source>
        <dbReference type="Pfam" id="PF00144"/>
    </source>
</evidence>
<comment type="caution">
    <text evidence="3">The sequence shown here is derived from an EMBL/GenBank/DDBJ whole genome shotgun (WGS) entry which is preliminary data.</text>
</comment>
<organism evidence="3 4">
    <name type="scientific">Glycomyces luteolus</name>
    <dbReference type="NCBI Taxonomy" id="2670330"/>
    <lineage>
        <taxon>Bacteria</taxon>
        <taxon>Bacillati</taxon>
        <taxon>Actinomycetota</taxon>
        <taxon>Actinomycetes</taxon>
        <taxon>Glycomycetales</taxon>
        <taxon>Glycomycetaceae</taxon>
        <taxon>Glycomyces</taxon>
    </lineage>
</organism>
<name>A0A9X3SRN2_9ACTN</name>
<sequence>MRKHKIPAAVAALGLVGVLGAAEAAAAHPSRSEAGDIDTALLEAKFADFAALAGGSVLAEVRDGDDTWTGAAGLRSLDEGADPAEPDDRVRIGSTTKSMTAAIVLQLAGEGELDLDDPIGGHLPGLLPYEEDPTIRQLLQHTSGVPDLLPALYPGLGHGDFTDLYAGYRTHYEPEELIAIGTEQPLQFKPGTDWAYSNTGYMVLGLLIEERTGDSLRHAFEERIFEPAGLDDTYFPRDDTSGIRGPHAVPYVTTGDPDRPYFDTTKLSNTQLWAGGGVISTVGDLNAFYDALADGTLLAPALFADATDFIGTGGSMDYGLGMFALKPGCAEDPGAVFFGHEGDGLGHQTQSFHSLDGERRITLAWSIDDKAGYGDEDAFDAALTDLMQAGLCG</sequence>
<keyword evidence="4" id="KW-1185">Reference proteome</keyword>
<protein>
    <submittedName>
        <fullName evidence="3">Serine hydrolase</fullName>
    </submittedName>
</protein>
<dbReference type="PANTHER" id="PTHR46825">
    <property type="entry name" value="D-ALANYL-D-ALANINE-CARBOXYPEPTIDASE/ENDOPEPTIDASE AMPH"/>
    <property type="match status" value="1"/>
</dbReference>
<dbReference type="Pfam" id="PF00144">
    <property type="entry name" value="Beta-lactamase"/>
    <property type="match status" value="1"/>
</dbReference>
<feature type="chain" id="PRO_5040743621" evidence="1">
    <location>
        <begin position="22"/>
        <end position="393"/>
    </location>
</feature>
<dbReference type="InterPro" id="IPR001466">
    <property type="entry name" value="Beta-lactam-related"/>
</dbReference>
<dbReference type="GO" id="GO:0016787">
    <property type="term" value="F:hydrolase activity"/>
    <property type="evidence" value="ECO:0007669"/>
    <property type="project" value="UniProtKB-KW"/>
</dbReference>
<evidence type="ECO:0000313" key="4">
    <source>
        <dbReference type="Proteomes" id="UP001146067"/>
    </source>
</evidence>
<dbReference type="EMBL" id="JAPZVP010000002">
    <property type="protein sequence ID" value="MDA1358648.1"/>
    <property type="molecule type" value="Genomic_DNA"/>
</dbReference>
<gene>
    <name evidence="3" type="ORF">O1R50_03385</name>
</gene>
<dbReference type="SUPFAM" id="SSF56601">
    <property type="entry name" value="beta-lactamase/transpeptidase-like"/>
    <property type="match status" value="1"/>
</dbReference>
<reference evidence="3" key="1">
    <citation type="submission" date="2022-12" db="EMBL/GenBank/DDBJ databases">
        <title>Gycomyces niveus sp.nov.,a novel actinomycete isolated from soil in Shouguan.</title>
        <authorList>
            <person name="Yang X."/>
        </authorList>
    </citation>
    <scope>NUCLEOTIDE SEQUENCE</scope>
    <source>
        <strain evidence="3">NEAU-A15</strain>
    </source>
</reference>
<accession>A0A9X3SRN2</accession>